<feature type="compositionally biased region" description="Basic and acidic residues" evidence="1">
    <location>
        <begin position="127"/>
        <end position="142"/>
    </location>
</feature>
<organism evidence="2 3">
    <name type="scientific">Peronospora matthiolae</name>
    <dbReference type="NCBI Taxonomy" id="2874970"/>
    <lineage>
        <taxon>Eukaryota</taxon>
        <taxon>Sar</taxon>
        <taxon>Stramenopiles</taxon>
        <taxon>Oomycota</taxon>
        <taxon>Peronosporomycetes</taxon>
        <taxon>Peronosporales</taxon>
        <taxon>Peronosporaceae</taxon>
        <taxon>Peronospora</taxon>
    </lineage>
</organism>
<reference evidence="2" key="1">
    <citation type="submission" date="2024-01" db="EMBL/GenBank/DDBJ databases">
        <authorList>
            <person name="Webb A."/>
        </authorList>
    </citation>
    <scope>NUCLEOTIDE SEQUENCE</scope>
    <source>
        <strain evidence="2">Pm1</strain>
    </source>
</reference>
<evidence type="ECO:0000313" key="2">
    <source>
        <dbReference type="EMBL" id="CAK7932991.1"/>
    </source>
</evidence>
<dbReference type="EMBL" id="CAKLBY020000193">
    <property type="protein sequence ID" value="CAK7932991.1"/>
    <property type="molecule type" value="Genomic_DNA"/>
</dbReference>
<protein>
    <submittedName>
        <fullName evidence="2">Uncharacterized protein</fullName>
    </submittedName>
</protein>
<feature type="compositionally biased region" description="Polar residues" evidence="1">
    <location>
        <begin position="1"/>
        <end position="11"/>
    </location>
</feature>
<evidence type="ECO:0000313" key="3">
    <source>
        <dbReference type="Proteomes" id="UP001162060"/>
    </source>
</evidence>
<gene>
    <name evidence="2" type="ORF">PM001_LOCUS18141</name>
</gene>
<dbReference type="AlphaFoldDB" id="A0AAV1UDY5"/>
<name>A0AAV1UDY5_9STRA</name>
<feature type="region of interest" description="Disordered" evidence="1">
    <location>
        <begin position="1"/>
        <end position="142"/>
    </location>
</feature>
<proteinExistence type="predicted"/>
<dbReference type="Proteomes" id="UP001162060">
    <property type="component" value="Unassembled WGS sequence"/>
</dbReference>
<feature type="compositionally biased region" description="Polar residues" evidence="1">
    <location>
        <begin position="20"/>
        <end position="59"/>
    </location>
</feature>
<comment type="caution">
    <text evidence="2">The sequence shown here is derived from an EMBL/GenBank/DDBJ whole genome shotgun (WGS) entry which is preliminary data.</text>
</comment>
<accession>A0AAV1UDY5</accession>
<evidence type="ECO:0000256" key="1">
    <source>
        <dbReference type="SAM" id="MobiDB-lite"/>
    </source>
</evidence>
<sequence>MCATEESTSHALSGGGHSPAVSSEQQAVPVATSSRGESPCTTDTSAASAAGNATRNLNDPETELIYSGDPEDVSDSKAKPHASGSSGADTARARLTVSGELGAIMSEIFGPSDSSDESSPHASPSDNRMRSDGGDAPVYHHE</sequence>